<evidence type="ECO:0000256" key="1">
    <source>
        <dbReference type="SAM" id="SignalP"/>
    </source>
</evidence>
<comment type="caution">
    <text evidence="2">The sequence shown here is derived from an EMBL/GenBank/DDBJ whole genome shotgun (WGS) entry which is preliminary data.</text>
</comment>
<organism evidence="2 3">
    <name type="scientific">Conger conger</name>
    <name type="common">Conger eel</name>
    <name type="synonym">Muraena conger</name>
    <dbReference type="NCBI Taxonomy" id="82655"/>
    <lineage>
        <taxon>Eukaryota</taxon>
        <taxon>Metazoa</taxon>
        <taxon>Chordata</taxon>
        <taxon>Craniata</taxon>
        <taxon>Vertebrata</taxon>
        <taxon>Euteleostomi</taxon>
        <taxon>Actinopterygii</taxon>
        <taxon>Neopterygii</taxon>
        <taxon>Teleostei</taxon>
        <taxon>Anguilliformes</taxon>
        <taxon>Congridae</taxon>
        <taxon>Conger</taxon>
    </lineage>
</organism>
<protein>
    <recommendedName>
        <fullName evidence="4">Secreted protein</fullName>
    </recommendedName>
</protein>
<evidence type="ECO:0000313" key="3">
    <source>
        <dbReference type="Proteomes" id="UP001152803"/>
    </source>
</evidence>
<keyword evidence="3" id="KW-1185">Reference proteome</keyword>
<evidence type="ECO:0000313" key="2">
    <source>
        <dbReference type="EMBL" id="KAJ8268632.1"/>
    </source>
</evidence>
<feature type="chain" id="PRO_5040403157" description="Secreted protein" evidence="1">
    <location>
        <begin position="16"/>
        <end position="120"/>
    </location>
</feature>
<gene>
    <name evidence="2" type="ORF">COCON_G00138040</name>
</gene>
<name>A0A9Q1HXZ1_CONCO</name>
<dbReference type="AlphaFoldDB" id="A0A9Q1HXZ1"/>
<dbReference type="Proteomes" id="UP001152803">
    <property type="component" value="Unassembled WGS sequence"/>
</dbReference>
<keyword evidence="1" id="KW-0732">Signal</keyword>
<sequence>MCTVILCFLLRQAWKCVVKVGTSCDGKGQYVLLLTGRLALQSPVRAVTRRDGVIRLLRRDTDVEEYREGRGIRGSPKTCPTAERSRAQVSGSVWARRPLVFPPGTEGVSERASRGPMPPV</sequence>
<dbReference type="EMBL" id="JAFJMO010000009">
    <property type="protein sequence ID" value="KAJ8268632.1"/>
    <property type="molecule type" value="Genomic_DNA"/>
</dbReference>
<feature type="signal peptide" evidence="1">
    <location>
        <begin position="1"/>
        <end position="15"/>
    </location>
</feature>
<reference evidence="2" key="1">
    <citation type="journal article" date="2023" name="Science">
        <title>Genome structures resolve the early diversification of teleost fishes.</title>
        <authorList>
            <person name="Parey E."/>
            <person name="Louis A."/>
            <person name="Montfort J."/>
            <person name="Bouchez O."/>
            <person name="Roques C."/>
            <person name="Iampietro C."/>
            <person name="Lluch J."/>
            <person name="Castinel A."/>
            <person name="Donnadieu C."/>
            <person name="Desvignes T."/>
            <person name="Floi Bucao C."/>
            <person name="Jouanno E."/>
            <person name="Wen M."/>
            <person name="Mejri S."/>
            <person name="Dirks R."/>
            <person name="Jansen H."/>
            <person name="Henkel C."/>
            <person name="Chen W.J."/>
            <person name="Zahm M."/>
            <person name="Cabau C."/>
            <person name="Klopp C."/>
            <person name="Thompson A.W."/>
            <person name="Robinson-Rechavi M."/>
            <person name="Braasch I."/>
            <person name="Lecointre G."/>
            <person name="Bobe J."/>
            <person name="Postlethwait J.H."/>
            <person name="Berthelot C."/>
            <person name="Roest Crollius H."/>
            <person name="Guiguen Y."/>
        </authorList>
    </citation>
    <scope>NUCLEOTIDE SEQUENCE</scope>
    <source>
        <strain evidence="2">Concon-B</strain>
    </source>
</reference>
<proteinExistence type="predicted"/>
<accession>A0A9Q1HXZ1</accession>
<dbReference type="OrthoDB" id="10613199at2759"/>
<evidence type="ECO:0008006" key="4">
    <source>
        <dbReference type="Google" id="ProtNLM"/>
    </source>
</evidence>